<dbReference type="Proteomes" id="UP000036045">
    <property type="component" value="Unassembled WGS sequence"/>
</dbReference>
<feature type="transmembrane region" description="Helical" evidence="1">
    <location>
        <begin position="6"/>
        <end position="24"/>
    </location>
</feature>
<name>A0A0J1IEW7_NIACI</name>
<dbReference type="OrthoDB" id="2697527at2"/>
<gene>
    <name evidence="2" type="ORF">ABW02_17610</name>
</gene>
<keyword evidence="3" id="KW-1185">Reference proteome</keyword>
<dbReference type="EMBL" id="LDPH01000020">
    <property type="protein sequence ID" value="KLV24502.1"/>
    <property type="molecule type" value="Genomic_DNA"/>
</dbReference>
<keyword evidence="1" id="KW-1133">Transmembrane helix</keyword>
<evidence type="ECO:0000256" key="1">
    <source>
        <dbReference type="SAM" id="Phobius"/>
    </source>
</evidence>
<organism evidence="2 3">
    <name type="scientific">Niallia circulans</name>
    <name type="common">Bacillus circulans</name>
    <dbReference type="NCBI Taxonomy" id="1397"/>
    <lineage>
        <taxon>Bacteria</taxon>
        <taxon>Bacillati</taxon>
        <taxon>Bacillota</taxon>
        <taxon>Bacilli</taxon>
        <taxon>Bacillales</taxon>
        <taxon>Bacillaceae</taxon>
        <taxon>Niallia</taxon>
    </lineage>
</organism>
<dbReference type="RefSeq" id="WP_047943584.1">
    <property type="nucleotide sequence ID" value="NZ_LDPH01000020.1"/>
</dbReference>
<accession>A0A0J1IEW7</accession>
<keyword evidence="1" id="KW-0812">Transmembrane</keyword>
<dbReference type="AlphaFoldDB" id="A0A0J1IEW7"/>
<dbReference type="PATRIC" id="fig|1397.4.peg.2221"/>
<proteinExistence type="predicted"/>
<evidence type="ECO:0000313" key="2">
    <source>
        <dbReference type="EMBL" id="KLV24502.1"/>
    </source>
</evidence>
<protein>
    <submittedName>
        <fullName evidence="2">Uncharacterized protein</fullName>
    </submittedName>
</protein>
<comment type="caution">
    <text evidence="2">The sequence shown here is derived from an EMBL/GenBank/DDBJ whole genome shotgun (WGS) entry which is preliminary data.</text>
</comment>
<sequence>MTVYILAVMSLIFVVPVLYFLPLGLSNRGKFTIIGLAFCISAIGLLSRELFSFWQSILIMLLFLISASYLLLKNWSTILFVMPEDVEDSVIEKRQEPRETKDLKTTQNDVELEEDIIPFVPEVNQEDILTNEAEIIQEETVESIGMNLDVMKHLEVVKQEEEFLLSIEEEVIDREIDKEIDKEPVETNYLAEIEKMLEENDPSTAIKTSEEIDEEDQIEEIFFSIGEDAEVAVSVEKMEQEQLWNDLADNAITEEEKTILSEEMTAISEHIEEVQEDSAVEMMDEQAELSLEQSQENQIGLDGDKHENVVSGLAHKIINNTLAQLELLQNAMDMEEFETVLTQCLKKPIPLNEYFAYSALLIDVYVQNKEEGKLENLLYSLREKFMEQPIVLEQIKFMEEKYLKV</sequence>
<reference evidence="2 3" key="1">
    <citation type="submission" date="2015-05" db="EMBL/GenBank/DDBJ databases">
        <title>Whole genome sequence and identification of bacterial endophytes from Costus igneus.</title>
        <authorList>
            <person name="Lee Y.P."/>
            <person name="Gan H.M."/>
            <person name="Eng W."/>
            <person name="Wheatley M.S."/>
            <person name="Caraballo A."/>
            <person name="Polter S."/>
            <person name="Savka M.A."/>
            <person name="Hudson A.O."/>
        </authorList>
    </citation>
    <scope>NUCLEOTIDE SEQUENCE [LARGE SCALE GENOMIC DNA]</scope>
    <source>
        <strain evidence="2 3">RIT379</strain>
    </source>
</reference>
<evidence type="ECO:0000313" key="3">
    <source>
        <dbReference type="Proteomes" id="UP000036045"/>
    </source>
</evidence>
<feature type="transmembrane region" description="Helical" evidence="1">
    <location>
        <begin position="53"/>
        <end position="72"/>
    </location>
</feature>
<keyword evidence="1" id="KW-0472">Membrane</keyword>
<feature type="transmembrane region" description="Helical" evidence="1">
    <location>
        <begin position="31"/>
        <end position="47"/>
    </location>
</feature>